<dbReference type="InterPro" id="IPR000045">
    <property type="entry name" value="Prepilin_IV_endopep_pep"/>
</dbReference>
<comment type="similarity">
    <text evidence="2">Belongs to the peptidase A24 family.</text>
</comment>
<feature type="transmembrane region" description="Helical" evidence="7">
    <location>
        <begin position="139"/>
        <end position="157"/>
    </location>
</feature>
<dbReference type="Pfam" id="PF06750">
    <property type="entry name" value="A24_N_bact"/>
    <property type="match status" value="1"/>
</dbReference>
<dbReference type="PANTHER" id="PTHR30487">
    <property type="entry name" value="TYPE 4 PREPILIN-LIKE PROTEINS LEADER PEPTIDE-PROCESSING ENZYME"/>
    <property type="match status" value="1"/>
</dbReference>
<dbReference type="EMBL" id="CAJEWB010000010">
    <property type="protein sequence ID" value="CAD2076374.1"/>
    <property type="molecule type" value="Genomic_DNA"/>
</dbReference>
<name>A0A6V7REZ1_9BACL</name>
<keyword evidence="6 7" id="KW-0472">Membrane</keyword>
<feature type="transmembrane region" description="Helical" evidence="7">
    <location>
        <begin position="169"/>
        <end position="202"/>
    </location>
</feature>
<feature type="transmembrane region" description="Helical" evidence="7">
    <location>
        <begin position="115"/>
        <end position="133"/>
    </location>
</feature>
<sequence length="237" mass="27779">MGFFIVGSIVASFMFVVTYTEKINIQFLNRRSRCDQCKQHLNWYELIPIFSFIFLKGKCNNCKVQISQGCFYTELLMGIVYVFPLLFSLENEYYIHYFLISSFLIPLSILDFEKFIIPNHMLFLFSFCSIVLLPIHMEYLWIKIFLIAITYILYPLFSNLIGFGDVKLFTIFLVLFPINVFFIIFLFTFIIGGIAAIIFDFILKDKNTIYPLVPFITTSFIIVMITLKDLKIIFGGL</sequence>
<dbReference type="PANTHER" id="PTHR30487:SF0">
    <property type="entry name" value="PREPILIN LEADER PEPTIDASE_N-METHYLTRANSFERASE-RELATED"/>
    <property type="match status" value="1"/>
</dbReference>
<protein>
    <submittedName>
        <fullName evidence="10">Type 4 prepilin-like proteins leader peptide-processing enzyme</fullName>
    </submittedName>
</protein>
<dbReference type="GO" id="GO:0005886">
    <property type="term" value="C:plasma membrane"/>
    <property type="evidence" value="ECO:0007669"/>
    <property type="project" value="UniProtKB-SubCell"/>
</dbReference>
<feature type="transmembrane region" description="Helical" evidence="7">
    <location>
        <begin position="93"/>
        <end position="110"/>
    </location>
</feature>
<evidence type="ECO:0000256" key="2">
    <source>
        <dbReference type="ARBA" id="ARBA00005801"/>
    </source>
</evidence>
<gene>
    <name evidence="10" type="primary">comC</name>
    <name evidence="10" type="ORF">JEOPIN946_01247</name>
</gene>
<dbReference type="AlphaFoldDB" id="A0A6V7REZ1"/>
<comment type="caution">
    <text evidence="10">The sequence shown here is derived from an EMBL/GenBank/DDBJ whole genome shotgun (WGS) entry which is preliminary data.</text>
</comment>
<organism evidence="10 11">
    <name type="scientific">Phocicoccus pinnipedialis</name>
    <dbReference type="NCBI Taxonomy" id="110845"/>
    <lineage>
        <taxon>Bacteria</taxon>
        <taxon>Bacillati</taxon>
        <taxon>Bacillota</taxon>
        <taxon>Bacilli</taxon>
        <taxon>Bacillales</taxon>
        <taxon>Salinicoccaceae</taxon>
        <taxon>Phocicoccus</taxon>
    </lineage>
</organism>
<dbReference type="Pfam" id="PF01478">
    <property type="entry name" value="Peptidase_A24"/>
    <property type="match status" value="1"/>
</dbReference>
<evidence type="ECO:0000256" key="1">
    <source>
        <dbReference type="ARBA" id="ARBA00004651"/>
    </source>
</evidence>
<keyword evidence="4 7" id="KW-0812">Transmembrane</keyword>
<accession>A0A6V7REZ1</accession>
<evidence type="ECO:0000313" key="10">
    <source>
        <dbReference type="EMBL" id="CAD2076374.1"/>
    </source>
</evidence>
<keyword evidence="3" id="KW-1003">Cell membrane</keyword>
<evidence type="ECO:0000256" key="7">
    <source>
        <dbReference type="SAM" id="Phobius"/>
    </source>
</evidence>
<reference evidence="10 11" key="1">
    <citation type="submission" date="2020-07" db="EMBL/GenBank/DDBJ databases">
        <authorList>
            <person name="Criscuolo A."/>
        </authorList>
    </citation>
    <scope>NUCLEOTIDE SEQUENCE [LARGE SCALE GENOMIC DNA]</scope>
    <source>
        <strain evidence="10">CIP107946</strain>
    </source>
</reference>
<dbReference type="GO" id="GO:0004190">
    <property type="term" value="F:aspartic-type endopeptidase activity"/>
    <property type="evidence" value="ECO:0007669"/>
    <property type="project" value="InterPro"/>
</dbReference>
<dbReference type="RefSeq" id="WP_186077822.1">
    <property type="nucleotide sequence ID" value="NZ_CAJEWB010000010.1"/>
</dbReference>
<keyword evidence="5 7" id="KW-1133">Transmembrane helix</keyword>
<feature type="domain" description="Prepilin peptidase A24 N-terminal" evidence="9">
    <location>
        <begin position="5"/>
        <end position="83"/>
    </location>
</feature>
<dbReference type="Proteomes" id="UP000588186">
    <property type="component" value="Unassembled WGS sequence"/>
</dbReference>
<keyword evidence="11" id="KW-1185">Reference proteome</keyword>
<dbReference type="GO" id="GO:0006465">
    <property type="term" value="P:signal peptide processing"/>
    <property type="evidence" value="ECO:0007669"/>
    <property type="project" value="TreeGrafter"/>
</dbReference>
<comment type="subcellular location">
    <subcellularLocation>
        <location evidence="1">Cell membrane</location>
        <topology evidence="1">Multi-pass membrane protein</topology>
    </subcellularLocation>
</comment>
<dbReference type="Gene3D" id="1.20.120.1220">
    <property type="match status" value="1"/>
</dbReference>
<evidence type="ECO:0000256" key="6">
    <source>
        <dbReference type="ARBA" id="ARBA00023136"/>
    </source>
</evidence>
<proteinExistence type="inferred from homology"/>
<evidence type="ECO:0000256" key="5">
    <source>
        <dbReference type="ARBA" id="ARBA00022989"/>
    </source>
</evidence>
<feature type="transmembrane region" description="Helical" evidence="7">
    <location>
        <begin position="208"/>
        <end position="227"/>
    </location>
</feature>
<dbReference type="InterPro" id="IPR010627">
    <property type="entry name" value="Prepilin_pept_A24_N"/>
</dbReference>
<feature type="domain" description="Prepilin type IV endopeptidase peptidase" evidence="8">
    <location>
        <begin position="99"/>
        <end position="197"/>
    </location>
</feature>
<evidence type="ECO:0000259" key="8">
    <source>
        <dbReference type="Pfam" id="PF01478"/>
    </source>
</evidence>
<evidence type="ECO:0000256" key="3">
    <source>
        <dbReference type="ARBA" id="ARBA00022475"/>
    </source>
</evidence>
<evidence type="ECO:0000313" key="11">
    <source>
        <dbReference type="Proteomes" id="UP000588186"/>
    </source>
</evidence>
<feature type="transmembrane region" description="Helical" evidence="7">
    <location>
        <begin position="69"/>
        <end position="87"/>
    </location>
</feature>
<evidence type="ECO:0000259" key="9">
    <source>
        <dbReference type="Pfam" id="PF06750"/>
    </source>
</evidence>
<dbReference type="InterPro" id="IPR050882">
    <property type="entry name" value="Prepilin_peptidase/N-MTase"/>
</dbReference>
<evidence type="ECO:0000256" key="4">
    <source>
        <dbReference type="ARBA" id="ARBA00022692"/>
    </source>
</evidence>